<comment type="caution">
    <text evidence="1">The sequence shown here is derived from an EMBL/GenBank/DDBJ whole genome shotgun (WGS) entry which is preliminary data.</text>
</comment>
<keyword evidence="2" id="KW-1185">Reference proteome</keyword>
<dbReference type="RefSeq" id="WP_239559666.1">
    <property type="nucleotide sequence ID" value="NZ_JAFBBP010000001.1"/>
</dbReference>
<reference evidence="1 2" key="1">
    <citation type="submission" date="2021-01" db="EMBL/GenBank/DDBJ databases">
        <title>Sequencing the genomes of 1000 actinobacteria strains.</title>
        <authorList>
            <person name="Klenk H.-P."/>
        </authorList>
    </citation>
    <scope>NUCLEOTIDE SEQUENCE [LARGE SCALE GENOMIC DNA]</scope>
    <source>
        <strain evidence="1 2">DSM 100204</strain>
    </source>
</reference>
<name>A0ABS2M0Z7_9ACTN</name>
<dbReference type="Proteomes" id="UP000764837">
    <property type="component" value="Unassembled WGS sequence"/>
</dbReference>
<gene>
    <name evidence="1" type="ORF">JOD64_005309</name>
</gene>
<organism evidence="1 2">
    <name type="scientific">Micromonospora luteifusca</name>
    <dbReference type="NCBI Taxonomy" id="709860"/>
    <lineage>
        <taxon>Bacteria</taxon>
        <taxon>Bacillati</taxon>
        <taxon>Actinomycetota</taxon>
        <taxon>Actinomycetes</taxon>
        <taxon>Micromonosporales</taxon>
        <taxon>Micromonosporaceae</taxon>
        <taxon>Micromonospora</taxon>
    </lineage>
</organism>
<evidence type="ECO:0000313" key="2">
    <source>
        <dbReference type="Proteomes" id="UP000764837"/>
    </source>
</evidence>
<proteinExistence type="predicted"/>
<dbReference type="EMBL" id="JAFBBP010000001">
    <property type="protein sequence ID" value="MBM7494087.1"/>
    <property type="molecule type" value="Genomic_DNA"/>
</dbReference>
<protein>
    <recommendedName>
        <fullName evidence="3">WXG100 family type VII secretion target</fullName>
    </recommendedName>
</protein>
<accession>A0ABS2M0Z7</accession>
<sequence>MTSVTRQRGDAYSEHLSGIGRSIEDLITTASNVSGALSRIAGDIRKAVASIPIRLMDDFGGIEWSLPNGGELDDAQPGENASGFLAALRADYRRASEHSQG</sequence>
<evidence type="ECO:0008006" key="3">
    <source>
        <dbReference type="Google" id="ProtNLM"/>
    </source>
</evidence>
<evidence type="ECO:0000313" key="1">
    <source>
        <dbReference type="EMBL" id="MBM7494087.1"/>
    </source>
</evidence>